<dbReference type="SUPFAM" id="SSF48371">
    <property type="entry name" value="ARM repeat"/>
    <property type="match status" value="1"/>
</dbReference>
<dbReference type="AlphaFoldDB" id="A0AAD7ZWT4"/>
<dbReference type="Proteomes" id="UP001233999">
    <property type="component" value="Unassembled WGS sequence"/>
</dbReference>
<evidence type="ECO:0000313" key="2">
    <source>
        <dbReference type="EMBL" id="KAJ9587836.1"/>
    </source>
</evidence>
<evidence type="ECO:0000256" key="1">
    <source>
        <dbReference type="SAM" id="Coils"/>
    </source>
</evidence>
<reference evidence="2" key="2">
    <citation type="submission" date="2023-05" db="EMBL/GenBank/DDBJ databases">
        <authorList>
            <person name="Fouks B."/>
        </authorList>
    </citation>
    <scope>NUCLEOTIDE SEQUENCE</scope>
    <source>
        <strain evidence="2">Stay&amp;Tobe</strain>
        <tissue evidence="2">Testes</tissue>
    </source>
</reference>
<dbReference type="InterPro" id="IPR016024">
    <property type="entry name" value="ARM-type_fold"/>
</dbReference>
<dbReference type="PANTHER" id="PTHR37860:SF2">
    <property type="entry name" value="VITELLOGENIN DOMAIN-CONTAINING PROTEIN"/>
    <property type="match status" value="1"/>
</dbReference>
<proteinExistence type="predicted"/>
<sequence>MLYVGVDLTDKHFLQTHFTWSTADIKAHVQYIVKLAETFAKASEDASKDILNEINDELQGFFESLKKGQPDFKEVISSYKNQLNELKEELQNDEGFKEASENVKKVIQAISKVVLEVSKKVTELADCTLELFTKMSTAVQEIISKTLPKLKELYIKLVEVFNKSVVTGVLDFASSVIRITANFVKEHEDEIKKFVEMVKDFTEDAGKVIGSTVIQVRNEIVAYVKLLLNQVEALPAYTTLKQQYQLFLNQLKQYLVPEQTWSVIKEVIGPFKDTLPTPELREFLSATEDYIEKHLEKDEVYNAEELQALINKAVKALKSLVTLITDHLPKGDPTKEASSFLGIRPPVALKALFELPRVVALRYSPLHFLTSGNLQELPTLQEFLHTFKPSFNPKDWVPPYRAHGADVVDGNFSVALDYETKSLIISDRHDTVVLFPDSKLKVNGEASEYPYEGGDFIAFKDFGAVNVMHKAGLYVKCDTHYSKPNGQVVSDVNEFGNSWKVNPSCGDASGPSHHDHHMAEPPECANLFGGSTPLKLGYLLTPVAPYREACTHIVADSPTPDAKKQAACATAAAYVTNARSYYFPVYLPSECDIHPSAMFRQKYELHIVVYFKNTIGSNIKSRMQIH</sequence>
<accession>A0AAD7ZWT4</accession>
<name>A0AAD7ZWT4_DIPPU</name>
<dbReference type="PANTHER" id="PTHR37860">
    <property type="entry name" value="AGAP008810-PA"/>
    <property type="match status" value="1"/>
</dbReference>
<reference evidence="2" key="1">
    <citation type="journal article" date="2023" name="IScience">
        <title>Live-bearing cockroach genome reveals convergent evolutionary mechanisms linked to viviparity in insects and beyond.</title>
        <authorList>
            <person name="Fouks B."/>
            <person name="Harrison M.C."/>
            <person name="Mikhailova A.A."/>
            <person name="Marchal E."/>
            <person name="English S."/>
            <person name="Carruthers M."/>
            <person name="Jennings E.C."/>
            <person name="Chiamaka E.L."/>
            <person name="Frigard R.A."/>
            <person name="Pippel M."/>
            <person name="Attardo G.M."/>
            <person name="Benoit J.B."/>
            <person name="Bornberg-Bauer E."/>
            <person name="Tobe S.S."/>
        </authorList>
    </citation>
    <scope>NUCLEOTIDE SEQUENCE</scope>
    <source>
        <strain evidence="2">Stay&amp;Tobe</strain>
    </source>
</reference>
<evidence type="ECO:0000313" key="3">
    <source>
        <dbReference type="Proteomes" id="UP001233999"/>
    </source>
</evidence>
<dbReference type="EMBL" id="JASPKZ010006058">
    <property type="protein sequence ID" value="KAJ9587836.1"/>
    <property type="molecule type" value="Genomic_DNA"/>
</dbReference>
<organism evidence="2 3">
    <name type="scientific">Diploptera punctata</name>
    <name type="common">Pacific beetle cockroach</name>
    <dbReference type="NCBI Taxonomy" id="6984"/>
    <lineage>
        <taxon>Eukaryota</taxon>
        <taxon>Metazoa</taxon>
        <taxon>Ecdysozoa</taxon>
        <taxon>Arthropoda</taxon>
        <taxon>Hexapoda</taxon>
        <taxon>Insecta</taxon>
        <taxon>Pterygota</taxon>
        <taxon>Neoptera</taxon>
        <taxon>Polyneoptera</taxon>
        <taxon>Dictyoptera</taxon>
        <taxon>Blattodea</taxon>
        <taxon>Blaberoidea</taxon>
        <taxon>Blaberidae</taxon>
        <taxon>Diplopterinae</taxon>
        <taxon>Diploptera</taxon>
    </lineage>
</organism>
<gene>
    <name evidence="2" type="ORF">L9F63_018708</name>
</gene>
<feature type="coiled-coil region" evidence="1">
    <location>
        <begin position="69"/>
        <end position="96"/>
    </location>
</feature>
<keyword evidence="1" id="KW-0175">Coiled coil</keyword>
<comment type="caution">
    <text evidence="2">The sequence shown here is derived from an EMBL/GenBank/DDBJ whole genome shotgun (WGS) entry which is preliminary data.</text>
</comment>
<keyword evidence="3" id="KW-1185">Reference proteome</keyword>
<protein>
    <submittedName>
        <fullName evidence="2">Uncharacterized protein</fullName>
    </submittedName>
</protein>